<dbReference type="HOGENOM" id="CLU_039720_0_0_9"/>
<sequence>MIENKIIQQLLESGSIAIISHENPDGDCIGSMLALYLALKRKGKNARMFLKNNVPKNLRFLPAAEKIEVVDRIDEKFDVVVLLDTGELERTGIENIENCYSKLINIDHHITSEGIGDLFYINSSSAATGEIIYQIVKLMGIDNDKDIATCLYTSIFTDTGGFRYSNTTSITHQIAGDLINAGIDFVYIVNKVFDEMSLSKFNLLRDVLQTLELFEGNKIAFLSVTREMLKKNSASRDETENLINFARNIEDVEVAAIFIEEEDKIKVSLRSKYYIDCAQVAKEFGGGGHLRAAGFASRNVSLDTVKENLLKRLKRDLR</sequence>
<feature type="domain" description="DHHA1" evidence="2">
    <location>
        <begin position="228"/>
        <end position="315"/>
    </location>
</feature>
<gene>
    <name evidence="3" type="ordered locus">Calow_0870</name>
</gene>
<dbReference type="OrthoDB" id="9803668at2"/>
<dbReference type="STRING" id="632518.Calow_0870"/>
<feature type="domain" description="DDH" evidence="1">
    <location>
        <begin position="16"/>
        <end position="155"/>
    </location>
</feature>
<keyword evidence="4" id="KW-1185">Reference proteome</keyword>
<dbReference type="Pfam" id="PF02272">
    <property type="entry name" value="DHHA1"/>
    <property type="match status" value="1"/>
</dbReference>
<dbReference type="RefSeq" id="WP_013411829.1">
    <property type="nucleotide sequence ID" value="NC_014657.1"/>
</dbReference>
<dbReference type="InterPro" id="IPR038763">
    <property type="entry name" value="DHH_sf"/>
</dbReference>
<name>E4Q6D9_CALOW</name>
<dbReference type="EMBL" id="CP002216">
    <property type="protein sequence ID" value="ADQ04438.1"/>
    <property type="molecule type" value="Genomic_DNA"/>
</dbReference>
<dbReference type="InterPro" id="IPR003156">
    <property type="entry name" value="DHHA1_dom"/>
</dbReference>
<evidence type="ECO:0000259" key="2">
    <source>
        <dbReference type="Pfam" id="PF02272"/>
    </source>
</evidence>
<dbReference type="AlphaFoldDB" id="E4Q6D9"/>
<organism evidence="3 4">
    <name type="scientific">Caldicellulosiruptor owensensis (strain ATCC 700167 / DSM 13100 / OL)</name>
    <dbReference type="NCBI Taxonomy" id="632518"/>
    <lineage>
        <taxon>Bacteria</taxon>
        <taxon>Bacillati</taxon>
        <taxon>Bacillota</taxon>
        <taxon>Bacillota incertae sedis</taxon>
        <taxon>Caldicellulosiruptorales</taxon>
        <taxon>Caldicellulosiruptoraceae</taxon>
        <taxon>Caldicellulosiruptor</taxon>
    </lineage>
</organism>
<dbReference type="Gene3D" id="3.90.1640.10">
    <property type="entry name" value="inorganic pyrophosphatase (n-terminal core)"/>
    <property type="match status" value="1"/>
</dbReference>
<evidence type="ECO:0000313" key="4">
    <source>
        <dbReference type="Proteomes" id="UP000006889"/>
    </source>
</evidence>
<reference key="1">
    <citation type="submission" date="2010-09" db="EMBL/GenBank/DDBJ databases">
        <title>Complete sequence of Caldicellulosiruptor owensensis OL.</title>
        <authorList>
            <consortium name="US DOE Joint Genome Institute"/>
            <person name="Lucas S."/>
            <person name="Copeland A."/>
            <person name="Lapidus A."/>
            <person name="Cheng J.-F."/>
            <person name="Bruce D."/>
            <person name="Goodwin L."/>
            <person name="Pitluck S."/>
            <person name="Davenport K."/>
            <person name="Detter J.C."/>
            <person name="Han C."/>
            <person name="Tapia R."/>
            <person name="Land M."/>
            <person name="Hauser L."/>
            <person name="Chang Y.-J."/>
            <person name="Jeffries C."/>
            <person name="Kyrpides N."/>
            <person name="Ivanova N."/>
            <person name="Mikhailova N."/>
            <person name="Blumer-Schuette S.E."/>
            <person name="Kelly R.M."/>
            <person name="Woyke T."/>
        </authorList>
    </citation>
    <scope>NUCLEOTIDE SEQUENCE</scope>
    <source>
        <strain>OL</strain>
    </source>
</reference>
<dbReference type="InterPro" id="IPR001667">
    <property type="entry name" value="DDH_dom"/>
</dbReference>
<dbReference type="Pfam" id="PF01368">
    <property type="entry name" value="DHH"/>
    <property type="match status" value="1"/>
</dbReference>
<reference evidence="3 4" key="2">
    <citation type="journal article" date="2011" name="J. Bacteriol.">
        <title>Complete genome sequences for the anaerobic, extremely thermophilic plant biomass-degrading bacteria Caldicellulosiruptor hydrothermalis, Caldicellulosiruptor kristjanssonii, Caldicellulosiruptor kronotskyensis, Caldicellulosiruptor owensenis, and Caldicellulosiruptor lactoaceticus.</title>
        <authorList>
            <person name="Blumer-Schuette S.E."/>
            <person name="Ozdemir I."/>
            <person name="Mistry D."/>
            <person name="Lucas S."/>
            <person name="Lapidus A."/>
            <person name="Cheng J.F."/>
            <person name="Goodwin L.A."/>
            <person name="Pitluck S."/>
            <person name="Land M.L."/>
            <person name="Hauser L.J."/>
            <person name="Woyke T."/>
            <person name="Mikhailova N."/>
            <person name="Pati A."/>
            <person name="Kyrpides N.C."/>
            <person name="Ivanova N."/>
            <person name="Detter J.C."/>
            <person name="Walston-Davenport K."/>
            <person name="Han S."/>
            <person name="Adams M.W."/>
            <person name="Kelly R.M."/>
        </authorList>
    </citation>
    <scope>NUCLEOTIDE SEQUENCE [LARGE SCALE GENOMIC DNA]</scope>
    <source>
        <strain evidence="4">ATCC 700167 / DSM 13100 / OL</strain>
    </source>
</reference>
<evidence type="ECO:0000313" key="3">
    <source>
        <dbReference type="EMBL" id="ADQ04438.1"/>
    </source>
</evidence>
<accession>E4Q6D9</accession>
<proteinExistence type="predicted"/>
<dbReference type="SUPFAM" id="SSF64182">
    <property type="entry name" value="DHH phosphoesterases"/>
    <property type="match status" value="1"/>
</dbReference>
<dbReference type="GO" id="GO:0003676">
    <property type="term" value="F:nucleic acid binding"/>
    <property type="evidence" value="ECO:0007669"/>
    <property type="project" value="InterPro"/>
</dbReference>
<dbReference type="PANTHER" id="PTHR47618">
    <property type="entry name" value="BIFUNCTIONAL OLIGORIBONUCLEASE AND PAP PHOSPHATASE NRNA"/>
    <property type="match status" value="1"/>
</dbReference>
<dbReference type="KEGG" id="cow:Calow_0870"/>
<evidence type="ECO:0000259" key="1">
    <source>
        <dbReference type="Pfam" id="PF01368"/>
    </source>
</evidence>
<dbReference type="Proteomes" id="UP000006889">
    <property type="component" value="Chromosome"/>
</dbReference>
<dbReference type="eggNOG" id="COG0618">
    <property type="taxonomic scope" value="Bacteria"/>
</dbReference>
<dbReference type="InterPro" id="IPR051319">
    <property type="entry name" value="Oligoribo/pAp-PDE_c-di-AMP_PDE"/>
</dbReference>
<dbReference type="Gene3D" id="3.10.310.30">
    <property type="match status" value="1"/>
</dbReference>
<protein>
    <submittedName>
        <fullName evidence="3">Phosphoesterase RecJ domain protein</fullName>
    </submittedName>
</protein>
<dbReference type="PANTHER" id="PTHR47618:SF1">
    <property type="entry name" value="BIFUNCTIONAL OLIGORIBONUCLEASE AND PAP PHOSPHATASE NRNA"/>
    <property type="match status" value="1"/>
</dbReference>